<dbReference type="AlphaFoldDB" id="A0A0B7BWJ8"/>
<evidence type="ECO:0000313" key="2">
    <source>
        <dbReference type="EMBL" id="CEK97574.1"/>
    </source>
</evidence>
<accession>A0A0B7BWJ8</accession>
<organism evidence="2">
    <name type="scientific">Arion vulgaris</name>
    <dbReference type="NCBI Taxonomy" id="1028688"/>
    <lineage>
        <taxon>Eukaryota</taxon>
        <taxon>Metazoa</taxon>
        <taxon>Spiralia</taxon>
        <taxon>Lophotrochozoa</taxon>
        <taxon>Mollusca</taxon>
        <taxon>Gastropoda</taxon>
        <taxon>Heterobranchia</taxon>
        <taxon>Euthyneura</taxon>
        <taxon>Panpulmonata</taxon>
        <taxon>Eupulmonata</taxon>
        <taxon>Stylommatophora</taxon>
        <taxon>Helicina</taxon>
        <taxon>Arionoidea</taxon>
        <taxon>Arionidae</taxon>
        <taxon>Arion</taxon>
    </lineage>
</organism>
<gene>
    <name evidence="2" type="primary">ORF216236</name>
</gene>
<keyword evidence="1" id="KW-0812">Transmembrane</keyword>
<name>A0A0B7BWJ8_9EUPU</name>
<keyword evidence="1" id="KW-1133">Transmembrane helix</keyword>
<feature type="non-terminal residue" evidence="2">
    <location>
        <position position="1"/>
    </location>
</feature>
<sequence length="68" mass="7660">LREVYLISTVSEWLTAASMVTFVLTFYRDFSNVCLKSPSVRIMNPDAVLKVYRSSPSGALRQDDTVDV</sequence>
<reference evidence="2" key="1">
    <citation type="submission" date="2014-12" db="EMBL/GenBank/DDBJ databases">
        <title>Insight into the proteome of Arion vulgaris.</title>
        <authorList>
            <person name="Aradska J."/>
            <person name="Bulat T."/>
            <person name="Smidak R."/>
            <person name="Sarate P."/>
            <person name="Gangsoo J."/>
            <person name="Sialana F."/>
            <person name="Bilban M."/>
            <person name="Lubec G."/>
        </authorList>
    </citation>
    <scope>NUCLEOTIDE SEQUENCE</scope>
    <source>
        <tissue evidence="2">Skin</tissue>
    </source>
</reference>
<evidence type="ECO:0000256" key="1">
    <source>
        <dbReference type="SAM" id="Phobius"/>
    </source>
</evidence>
<keyword evidence="1" id="KW-0472">Membrane</keyword>
<protein>
    <submittedName>
        <fullName evidence="2">Uncharacterized protein</fullName>
    </submittedName>
</protein>
<feature type="transmembrane region" description="Helical" evidence="1">
    <location>
        <begin position="6"/>
        <end position="27"/>
    </location>
</feature>
<dbReference type="EMBL" id="HACG01050709">
    <property type="protein sequence ID" value="CEK97574.1"/>
    <property type="molecule type" value="Transcribed_RNA"/>
</dbReference>
<proteinExistence type="predicted"/>